<proteinExistence type="inferred from homology"/>
<evidence type="ECO:0000256" key="3">
    <source>
        <dbReference type="ARBA" id="ARBA00007931"/>
    </source>
</evidence>
<sequence>MIQTIVVAASAVLVAVAVHEAAHALALRTFGIPVHEAGIGLPLPPVLRIQWSGFTFTISPWLFVAYVAPHPGYAKQIEELRFRDRAWYLNAGIVANAILGFAAFAVAAMLVGRPWYAVVASVLGVGTWVGRRVIAAYVLPVVGVPALALVIVALAGAWSRGETGAGLNGLHQFVEPGGGGAVEFLGRVSFALALVNAMPLFGLDNGRVVDLLLHRWLPRWAVGAYRTTGLIAVAALLLLALGSDMWAVVKAVA</sequence>
<feature type="transmembrane region" description="Helical" evidence="7">
    <location>
        <begin position="224"/>
        <end position="249"/>
    </location>
</feature>
<dbReference type="InterPro" id="IPR008915">
    <property type="entry name" value="Peptidase_M50"/>
</dbReference>
<evidence type="ECO:0000256" key="7">
    <source>
        <dbReference type="SAM" id="Phobius"/>
    </source>
</evidence>
<organism evidence="9 10">
    <name type="scientific">Phytohabitans suffuscus</name>
    <dbReference type="NCBI Taxonomy" id="624315"/>
    <lineage>
        <taxon>Bacteria</taxon>
        <taxon>Bacillati</taxon>
        <taxon>Actinomycetota</taxon>
        <taxon>Actinomycetes</taxon>
        <taxon>Micromonosporales</taxon>
        <taxon>Micromonosporaceae</taxon>
    </lineage>
</organism>
<reference evidence="9 10" key="1">
    <citation type="submission" date="2020-03" db="EMBL/GenBank/DDBJ databases">
        <title>Whole genome shotgun sequence of Phytohabitans suffuscus NBRC 105367.</title>
        <authorList>
            <person name="Komaki H."/>
            <person name="Tamura T."/>
        </authorList>
    </citation>
    <scope>NUCLEOTIDE SEQUENCE [LARGE SCALE GENOMIC DNA]</scope>
    <source>
        <strain evidence="9 10">NBRC 105367</strain>
    </source>
</reference>
<protein>
    <recommendedName>
        <fullName evidence="8">Peptidase M50 domain-containing protein</fullName>
    </recommendedName>
</protein>
<evidence type="ECO:0000256" key="6">
    <source>
        <dbReference type="ARBA" id="ARBA00023136"/>
    </source>
</evidence>
<feature type="transmembrane region" description="Helical" evidence="7">
    <location>
        <begin position="87"/>
        <end position="108"/>
    </location>
</feature>
<dbReference type="Pfam" id="PF02163">
    <property type="entry name" value="Peptidase_M50"/>
    <property type="match status" value="1"/>
</dbReference>
<dbReference type="EMBL" id="AP022871">
    <property type="protein sequence ID" value="BCB84447.1"/>
    <property type="molecule type" value="Genomic_DNA"/>
</dbReference>
<feature type="transmembrane region" description="Helical" evidence="7">
    <location>
        <begin position="114"/>
        <end position="130"/>
    </location>
</feature>
<feature type="transmembrane region" description="Helical" evidence="7">
    <location>
        <begin position="48"/>
        <end position="67"/>
    </location>
</feature>
<accession>A0A6F8YEF6</accession>
<comment type="subcellular location">
    <subcellularLocation>
        <location evidence="2">Membrane</location>
        <topology evidence="2">Multi-pass membrane protein</topology>
    </subcellularLocation>
</comment>
<keyword evidence="6 7" id="KW-0472">Membrane</keyword>
<evidence type="ECO:0000313" key="10">
    <source>
        <dbReference type="Proteomes" id="UP000503011"/>
    </source>
</evidence>
<feature type="domain" description="Peptidase M50" evidence="8">
    <location>
        <begin position="9"/>
        <end position="233"/>
    </location>
</feature>
<keyword evidence="10" id="KW-1185">Reference proteome</keyword>
<comment type="similarity">
    <text evidence="3">Belongs to the peptidase M50B family.</text>
</comment>
<keyword evidence="5 7" id="KW-1133">Transmembrane helix</keyword>
<evidence type="ECO:0000256" key="5">
    <source>
        <dbReference type="ARBA" id="ARBA00022989"/>
    </source>
</evidence>
<evidence type="ECO:0000256" key="4">
    <source>
        <dbReference type="ARBA" id="ARBA00022692"/>
    </source>
</evidence>
<evidence type="ECO:0000259" key="8">
    <source>
        <dbReference type="Pfam" id="PF02163"/>
    </source>
</evidence>
<feature type="transmembrane region" description="Helical" evidence="7">
    <location>
        <begin position="137"/>
        <end position="158"/>
    </location>
</feature>
<keyword evidence="4 7" id="KW-0812">Transmembrane</keyword>
<evidence type="ECO:0000256" key="1">
    <source>
        <dbReference type="ARBA" id="ARBA00001947"/>
    </source>
</evidence>
<comment type="cofactor">
    <cofactor evidence="1">
        <name>Zn(2+)</name>
        <dbReference type="ChEBI" id="CHEBI:29105"/>
    </cofactor>
</comment>
<dbReference type="RefSeq" id="WP_173155615.1">
    <property type="nucleotide sequence ID" value="NZ_AP022871.1"/>
</dbReference>
<dbReference type="Proteomes" id="UP000503011">
    <property type="component" value="Chromosome"/>
</dbReference>
<dbReference type="GO" id="GO:0006508">
    <property type="term" value="P:proteolysis"/>
    <property type="evidence" value="ECO:0007669"/>
    <property type="project" value="InterPro"/>
</dbReference>
<evidence type="ECO:0000313" key="9">
    <source>
        <dbReference type="EMBL" id="BCB84447.1"/>
    </source>
</evidence>
<dbReference type="AlphaFoldDB" id="A0A6F8YEF6"/>
<dbReference type="KEGG" id="psuu:Psuf_017600"/>
<name>A0A6F8YEF6_9ACTN</name>
<reference evidence="9 10" key="2">
    <citation type="submission" date="2020-03" db="EMBL/GenBank/DDBJ databases">
        <authorList>
            <person name="Ichikawa N."/>
            <person name="Kimura A."/>
            <person name="Kitahashi Y."/>
            <person name="Uohara A."/>
        </authorList>
    </citation>
    <scope>NUCLEOTIDE SEQUENCE [LARGE SCALE GENOMIC DNA]</scope>
    <source>
        <strain evidence="9 10">NBRC 105367</strain>
    </source>
</reference>
<dbReference type="GO" id="GO:0016020">
    <property type="term" value="C:membrane"/>
    <property type="evidence" value="ECO:0007669"/>
    <property type="project" value="UniProtKB-SubCell"/>
</dbReference>
<evidence type="ECO:0000256" key="2">
    <source>
        <dbReference type="ARBA" id="ARBA00004141"/>
    </source>
</evidence>
<gene>
    <name evidence="9" type="ORF">Psuf_017600</name>
</gene>